<proteinExistence type="predicted"/>
<name>A0A0U1KVD9_9FIRM</name>
<sequence length="75" mass="8531">MNFIKVHSSIKDANDDLEFALEKAEILSAECDYQCKEVEDAKINLKKALELSQKAEAILREIASGEQEEEDKYLP</sequence>
<feature type="coiled-coil region" evidence="1">
    <location>
        <begin position="10"/>
        <end position="68"/>
    </location>
</feature>
<gene>
    <name evidence="2" type="ORF">SpAn4DRAFT_3903</name>
</gene>
<dbReference type="AlphaFoldDB" id="A0A0U1KVD9"/>
<evidence type="ECO:0000313" key="3">
    <source>
        <dbReference type="Proteomes" id="UP000049855"/>
    </source>
</evidence>
<keyword evidence="3" id="KW-1185">Reference proteome</keyword>
<evidence type="ECO:0000313" key="2">
    <source>
        <dbReference type="EMBL" id="CQR71398.1"/>
    </source>
</evidence>
<dbReference type="RefSeq" id="WP_021167496.1">
    <property type="nucleotide sequence ID" value="NZ_CTRP01000004.1"/>
</dbReference>
<dbReference type="Proteomes" id="UP000049855">
    <property type="component" value="Unassembled WGS sequence"/>
</dbReference>
<accession>A0A0U1KVD9</accession>
<organism evidence="2 3">
    <name type="scientific">Sporomusa ovata</name>
    <dbReference type="NCBI Taxonomy" id="2378"/>
    <lineage>
        <taxon>Bacteria</taxon>
        <taxon>Bacillati</taxon>
        <taxon>Bacillota</taxon>
        <taxon>Negativicutes</taxon>
        <taxon>Selenomonadales</taxon>
        <taxon>Sporomusaceae</taxon>
        <taxon>Sporomusa</taxon>
    </lineage>
</organism>
<dbReference type="EMBL" id="CTRP01000004">
    <property type="protein sequence ID" value="CQR71398.1"/>
    <property type="molecule type" value="Genomic_DNA"/>
</dbReference>
<protein>
    <submittedName>
        <fullName evidence="2">Uncharacterized protein</fullName>
    </submittedName>
</protein>
<evidence type="ECO:0000256" key="1">
    <source>
        <dbReference type="SAM" id="Coils"/>
    </source>
</evidence>
<keyword evidence="1" id="KW-0175">Coiled coil</keyword>
<reference evidence="3" key="1">
    <citation type="submission" date="2015-03" db="EMBL/GenBank/DDBJ databases">
        <authorList>
            <person name="Nijsse Bart"/>
        </authorList>
    </citation>
    <scope>NUCLEOTIDE SEQUENCE [LARGE SCALE GENOMIC DNA]</scope>
</reference>